<gene>
    <name evidence="4" type="ORF">EII34_03540</name>
</gene>
<evidence type="ECO:0000256" key="1">
    <source>
        <dbReference type="ARBA" id="ARBA00022741"/>
    </source>
</evidence>
<evidence type="ECO:0000256" key="2">
    <source>
        <dbReference type="ARBA" id="ARBA00022840"/>
    </source>
</evidence>
<dbReference type="GO" id="GO:0005524">
    <property type="term" value="F:ATP binding"/>
    <property type="evidence" value="ECO:0007669"/>
    <property type="project" value="UniProtKB-KW"/>
</dbReference>
<proteinExistence type="predicted"/>
<dbReference type="PANTHER" id="PTHR42794">
    <property type="entry name" value="HEMIN IMPORT ATP-BINDING PROTEIN HMUV"/>
    <property type="match status" value="1"/>
</dbReference>
<dbReference type="Gene3D" id="3.40.50.300">
    <property type="entry name" value="P-loop containing nucleotide triphosphate hydrolases"/>
    <property type="match status" value="1"/>
</dbReference>
<sequence>MSLLRLDGLTVGYGRRLVRAGLDAELAAGELVCLVGPNGAGKSTLLRSLCGLQPVLSGRILLDDLDLGTLSAVQRARRVAAVLTDAVDPGLLSVAEVVALGRHPHTGWAARLSSHDRRVVAESLAGVGAAMLREKRFAELSDGQRQRVMIARALAQEPRLLLLDEPTAFLDPPGRLQVFELLAQLAVERGIGVLVSTHDVEVAARQADRLWVLGEGSGLTIGSPSALARDGTLTRAFGGEYHLDPVTFQFRAPS</sequence>
<keyword evidence="2 4" id="KW-0067">ATP-binding</keyword>
<accession>A0A3P1TBN8</accession>
<dbReference type="InterPro" id="IPR003439">
    <property type="entry name" value="ABC_transporter-like_ATP-bd"/>
</dbReference>
<dbReference type="PANTHER" id="PTHR42794:SF2">
    <property type="entry name" value="ABC TRANSPORTER ATP-BINDING PROTEIN"/>
    <property type="match status" value="1"/>
</dbReference>
<dbReference type="RefSeq" id="WP_124842978.1">
    <property type="nucleotide sequence ID" value="NZ_RQZG01000002.1"/>
</dbReference>
<organism evidence="4 5">
    <name type="scientific">Arachnia propionica</name>
    <dbReference type="NCBI Taxonomy" id="1750"/>
    <lineage>
        <taxon>Bacteria</taxon>
        <taxon>Bacillati</taxon>
        <taxon>Actinomycetota</taxon>
        <taxon>Actinomycetes</taxon>
        <taxon>Propionibacteriales</taxon>
        <taxon>Propionibacteriaceae</taxon>
        <taxon>Arachnia</taxon>
    </lineage>
</organism>
<evidence type="ECO:0000259" key="3">
    <source>
        <dbReference type="PROSITE" id="PS50893"/>
    </source>
</evidence>
<feature type="domain" description="ABC transporter" evidence="3">
    <location>
        <begin position="4"/>
        <end position="240"/>
    </location>
</feature>
<protein>
    <submittedName>
        <fullName evidence="4">ABC transporter ATP-binding protein</fullName>
    </submittedName>
</protein>
<dbReference type="InterPro" id="IPR027417">
    <property type="entry name" value="P-loop_NTPase"/>
</dbReference>
<comment type="caution">
    <text evidence="4">The sequence shown here is derived from an EMBL/GenBank/DDBJ whole genome shotgun (WGS) entry which is preliminary data.</text>
</comment>
<dbReference type="PROSITE" id="PS50893">
    <property type="entry name" value="ABC_TRANSPORTER_2"/>
    <property type="match status" value="1"/>
</dbReference>
<evidence type="ECO:0000313" key="5">
    <source>
        <dbReference type="Proteomes" id="UP000280819"/>
    </source>
</evidence>
<dbReference type="SMART" id="SM00382">
    <property type="entry name" value="AAA"/>
    <property type="match status" value="1"/>
</dbReference>
<reference evidence="4 5" key="1">
    <citation type="submission" date="2018-11" db="EMBL/GenBank/DDBJ databases">
        <title>Genomes From Bacteria Associated with the Canine Oral Cavity: a Test Case for Automated Genome-Based Taxonomic Assignment.</title>
        <authorList>
            <person name="Coil D.A."/>
            <person name="Jospin G."/>
            <person name="Darling A.E."/>
            <person name="Wallis C."/>
            <person name="Davis I.J."/>
            <person name="Harris S."/>
            <person name="Eisen J.A."/>
            <person name="Holcombe L.J."/>
            <person name="O'Flynn C."/>
        </authorList>
    </citation>
    <scope>NUCLEOTIDE SEQUENCE [LARGE SCALE GENOMIC DNA]</scope>
    <source>
        <strain evidence="4 5">OH887_COT-365</strain>
    </source>
</reference>
<name>A0A3P1TBN8_9ACTN</name>
<dbReference type="EMBL" id="RQZG01000002">
    <property type="protein sequence ID" value="RRD06708.1"/>
    <property type="molecule type" value="Genomic_DNA"/>
</dbReference>
<dbReference type="SUPFAM" id="SSF52540">
    <property type="entry name" value="P-loop containing nucleoside triphosphate hydrolases"/>
    <property type="match status" value="1"/>
</dbReference>
<dbReference type="AlphaFoldDB" id="A0A3P1TBN8"/>
<dbReference type="CDD" id="cd03214">
    <property type="entry name" value="ABC_Iron-Siderophores_B12_Hemin"/>
    <property type="match status" value="1"/>
</dbReference>
<keyword evidence="1" id="KW-0547">Nucleotide-binding</keyword>
<dbReference type="OrthoDB" id="2550338at2"/>
<dbReference type="Proteomes" id="UP000280819">
    <property type="component" value="Unassembled WGS sequence"/>
</dbReference>
<dbReference type="Pfam" id="PF00005">
    <property type="entry name" value="ABC_tran"/>
    <property type="match status" value="1"/>
</dbReference>
<dbReference type="GO" id="GO:0016887">
    <property type="term" value="F:ATP hydrolysis activity"/>
    <property type="evidence" value="ECO:0007669"/>
    <property type="project" value="InterPro"/>
</dbReference>
<dbReference type="InterPro" id="IPR003593">
    <property type="entry name" value="AAA+_ATPase"/>
</dbReference>
<evidence type="ECO:0000313" key="4">
    <source>
        <dbReference type="EMBL" id="RRD06708.1"/>
    </source>
</evidence>